<evidence type="ECO:0000313" key="3">
    <source>
        <dbReference type="EMBL" id="ORB36259.1"/>
    </source>
</evidence>
<proteinExistence type="predicted"/>
<evidence type="ECO:0000313" key="4">
    <source>
        <dbReference type="Proteomes" id="UP000192513"/>
    </source>
</evidence>
<dbReference type="Proteomes" id="UP000192513">
    <property type="component" value="Unassembled WGS sequence"/>
</dbReference>
<dbReference type="STRING" id="590652.BST39_20815"/>
<dbReference type="OrthoDB" id="4752991at2"/>
<dbReference type="AlphaFoldDB" id="A0A1X0I602"/>
<keyword evidence="4" id="KW-1185">Reference proteome</keyword>
<evidence type="ECO:0000256" key="2">
    <source>
        <dbReference type="SAM" id="SignalP"/>
    </source>
</evidence>
<gene>
    <name evidence="3" type="ORF">BST39_20815</name>
</gene>
<evidence type="ECO:0000256" key="1">
    <source>
        <dbReference type="SAM" id="MobiDB-lite"/>
    </source>
</evidence>
<dbReference type="RefSeq" id="WP_142275123.1">
    <property type="nucleotide sequence ID" value="NZ_AP022619.1"/>
</dbReference>
<keyword evidence="2" id="KW-0732">Signal</keyword>
<reference evidence="3 4" key="1">
    <citation type="submission" date="2017-02" db="EMBL/GenBank/DDBJ databases">
        <title>The new phylogeny of genus Mycobacterium.</title>
        <authorList>
            <person name="Tortoli E."/>
            <person name="Trovato A."/>
            <person name="Cirillo D.M."/>
        </authorList>
    </citation>
    <scope>NUCLEOTIDE SEQUENCE [LARGE SCALE GENOMIC DNA]</scope>
    <source>
        <strain evidence="3 4">DSM 45000</strain>
    </source>
</reference>
<protein>
    <recommendedName>
        <fullName evidence="5">Fibronectin-binding protein</fullName>
    </recommendedName>
</protein>
<feature type="chain" id="PRO_5013072095" description="Fibronectin-binding protein" evidence="2">
    <location>
        <begin position="30"/>
        <end position="81"/>
    </location>
</feature>
<dbReference type="EMBL" id="MVIE01000032">
    <property type="protein sequence ID" value="ORB36259.1"/>
    <property type="molecule type" value="Genomic_DNA"/>
</dbReference>
<feature type="region of interest" description="Disordered" evidence="1">
    <location>
        <begin position="26"/>
        <end position="69"/>
    </location>
</feature>
<accession>A0A1X0I602</accession>
<sequence length="81" mass="8168">MKTHLRARGLLAGAVTALALTGGAGVAHADSDPALPPGPGLINQLITSTPALNPDPADEDGPSTGSDAVGMYCENRFARCR</sequence>
<evidence type="ECO:0008006" key="5">
    <source>
        <dbReference type="Google" id="ProtNLM"/>
    </source>
</evidence>
<comment type="caution">
    <text evidence="3">The sequence shown here is derived from an EMBL/GenBank/DDBJ whole genome shotgun (WGS) entry which is preliminary data.</text>
</comment>
<organism evidence="3 4">
    <name type="scientific">Mycobacterium paraseoulense</name>
    <dbReference type="NCBI Taxonomy" id="590652"/>
    <lineage>
        <taxon>Bacteria</taxon>
        <taxon>Bacillati</taxon>
        <taxon>Actinomycetota</taxon>
        <taxon>Actinomycetes</taxon>
        <taxon>Mycobacteriales</taxon>
        <taxon>Mycobacteriaceae</taxon>
        <taxon>Mycobacterium</taxon>
    </lineage>
</organism>
<name>A0A1X0I602_9MYCO</name>
<feature type="signal peptide" evidence="2">
    <location>
        <begin position="1"/>
        <end position="29"/>
    </location>
</feature>